<evidence type="ECO:0000313" key="1">
    <source>
        <dbReference type="EMBL" id="RAI25998.1"/>
    </source>
</evidence>
<evidence type="ECO:0000313" key="2">
    <source>
        <dbReference type="Proteomes" id="UP000248863"/>
    </source>
</evidence>
<sequence>MRPPLDPAALAANPQAALAQAVRAAALQQDGLAPLFANLAAMMTRGALPDGLRLAAAQLMAFRLPTDKPVEPEDVAGALARSGLFLEAGLAAGAAASRTSPSGDMKAALVALRAALAAMAGGPAAGRSDATESKLQGFVEASLAGAGHAAGGRPETAGAQALYR</sequence>
<dbReference type="AlphaFoldDB" id="A0A327JRJ9"/>
<feature type="non-terminal residue" evidence="1">
    <location>
        <position position="164"/>
    </location>
</feature>
<name>A0A327JRJ9_9BRAD</name>
<accession>A0A327JRJ9</accession>
<keyword evidence="2" id="KW-1185">Reference proteome</keyword>
<dbReference type="EMBL" id="NPEU01000984">
    <property type="protein sequence ID" value="RAI25998.1"/>
    <property type="molecule type" value="Genomic_DNA"/>
</dbReference>
<protein>
    <submittedName>
        <fullName evidence="1">Uncharacterized protein</fullName>
    </submittedName>
</protein>
<dbReference type="Proteomes" id="UP000248863">
    <property type="component" value="Unassembled WGS sequence"/>
</dbReference>
<gene>
    <name evidence="1" type="ORF">CH338_30985</name>
</gene>
<reference evidence="1 2" key="1">
    <citation type="submission" date="2017-07" db="EMBL/GenBank/DDBJ databases">
        <title>Draft Genome Sequences of Select Purple Nonsulfur Bacteria.</title>
        <authorList>
            <person name="Lasarre B."/>
            <person name="Mckinlay J.B."/>
        </authorList>
    </citation>
    <scope>NUCLEOTIDE SEQUENCE [LARGE SCALE GENOMIC DNA]</scope>
    <source>
        <strain evidence="1 2">DSM 11907</strain>
    </source>
</reference>
<comment type="caution">
    <text evidence="1">The sequence shown here is derived from an EMBL/GenBank/DDBJ whole genome shotgun (WGS) entry which is preliminary data.</text>
</comment>
<organism evidence="1 2">
    <name type="scientific">Rhodoplanes elegans</name>
    <dbReference type="NCBI Taxonomy" id="29408"/>
    <lineage>
        <taxon>Bacteria</taxon>
        <taxon>Pseudomonadati</taxon>
        <taxon>Pseudomonadota</taxon>
        <taxon>Alphaproteobacteria</taxon>
        <taxon>Hyphomicrobiales</taxon>
        <taxon>Nitrobacteraceae</taxon>
        <taxon>Rhodoplanes</taxon>
    </lineage>
</organism>
<proteinExistence type="predicted"/>